<dbReference type="PANTHER" id="PTHR12616">
    <property type="entry name" value="VACUOLAR PROTEIN SORTING VPS41"/>
    <property type="match status" value="1"/>
</dbReference>
<reference evidence="2 3" key="1">
    <citation type="submission" date="2018-11" db="EMBL/GenBank/DDBJ databases">
        <authorList>
            <consortium name="Pathogen Informatics"/>
        </authorList>
    </citation>
    <scope>NUCLEOTIDE SEQUENCE [LARGE SCALE GENOMIC DNA]</scope>
    <source>
        <strain evidence="2 3">Egypt</strain>
    </source>
</reference>
<evidence type="ECO:0000259" key="1">
    <source>
        <dbReference type="Pfam" id="PF12816"/>
    </source>
</evidence>
<gene>
    <name evidence="2" type="ORF">ECPE_LOCUS7657</name>
</gene>
<feature type="domain" description="Vacuolar protein sorting-associated protein 8 central" evidence="1">
    <location>
        <begin position="106"/>
        <end position="248"/>
    </location>
</feature>
<dbReference type="GO" id="GO:0034058">
    <property type="term" value="P:endosomal vesicle fusion"/>
    <property type="evidence" value="ECO:0007669"/>
    <property type="project" value="TreeGrafter"/>
</dbReference>
<protein>
    <recommendedName>
        <fullName evidence="1">Vacuolar protein sorting-associated protein 8 central domain-containing protein</fullName>
    </recommendedName>
</protein>
<dbReference type="InterPro" id="IPR025941">
    <property type="entry name" value="Vps8_central_dom"/>
</dbReference>
<dbReference type="Proteomes" id="UP000272942">
    <property type="component" value="Unassembled WGS sequence"/>
</dbReference>
<dbReference type="GO" id="GO:0006623">
    <property type="term" value="P:protein targeting to vacuole"/>
    <property type="evidence" value="ECO:0007669"/>
    <property type="project" value="InterPro"/>
</dbReference>
<keyword evidence="3" id="KW-1185">Reference proteome</keyword>
<dbReference type="GO" id="GO:0005770">
    <property type="term" value="C:late endosome"/>
    <property type="evidence" value="ECO:0007669"/>
    <property type="project" value="TreeGrafter"/>
</dbReference>
<dbReference type="EMBL" id="UZAN01044896">
    <property type="protein sequence ID" value="VDP81688.1"/>
    <property type="molecule type" value="Genomic_DNA"/>
</dbReference>
<organism evidence="2 3">
    <name type="scientific">Echinostoma caproni</name>
    <dbReference type="NCBI Taxonomy" id="27848"/>
    <lineage>
        <taxon>Eukaryota</taxon>
        <taxon>Metazoa</taxon>
        <taxon>Spiralia</taxon>
        <taxon>Lophotrochozoa</taxon>
        <taxon>Platyhelminthes</taxon>
        <taxon>Trematoda</taxon>
        <taxon>Digenea</taxon>
        <taxon>Plagiorchiida</taxon>
        <taxon>Echinostomata</taxon>
        <taxon>Echinostomatoidea</taxon>
        <taxon>Echinostomatidae</taxon>
        <taxon>Echinostoma</taxon>
    </lineage>
</organism>
<sequence length="371" mass="42526">MYESLARDPQSRSWFFLALYEILLRWLPSYGQLNSDRLTIPSVTHGQEERTHNLKGSLTLAYSLPPDLIMNWFRWCLTTDYDVDRAVWCNGSNSSPGVIADGRLWAEQALLGLPPQCIDLNEAVRLCWQHRLFKAYLHLYTDILFDFETPFRNLINFLMSPNQHKSQGSENPETYCQTLLLLLRNALAGESYSQQSLPSPMDVDIFNLLLNEAMPDEAPRRNRQSQPKYPRLWLLLNHCATDFLNLLMISISADRFFTDGDLGLSHRTHLYHKLIACALDEYWSATSSESTNVCIPVLEFLVHQLSQSGNESIRLEDNKLFQLFEHICRGLEQSSALTVTDTLEASVIDLIETGRFTQLDVCLCLAKTTKL</sequence>
<dbReference type="Pfam" id="PF12816">
    <property type="entry name" value="TPR_Vps8"/>
    <property type="match status" value="1"/>
</dbReference>
<dbReference type="InterPro" id="IPR045111">
    <property type="entry name" value="Vps41/Vps8"/>
</dbReference>
<dbReference type="GO" id="GO:0030897">
    <property type="term" value="C:HOPS complex"/>
    <property type="evidence" value="ECO:0007669"/>
    <property type="project" value="TreeGrafter"/>
</dbReference>
<dbReference type="PANTHER" id="PTHR12616:SF8">
    <property type="entry name" value="VACUOLAR PROTEIN SORTING-ASSOCIATED PROTEIN 8 HOMOLOG"/>
    <property type="match status" value="1"/>
</dbReference>
<name>A0A3P8HCV7_9TREM</name>
<accession>A0A3P8HCV7</accession>
<evidence type="ECO:0000313" key="2">
    <source>
        <dbReference type="EMBL" id="VDP81688.1"/>
    </source>
</evidence>
<proteinExistence type="predicted"/>
<dbReference type="AlphaFoldDB" id="A0A3P8HCV7"/>
<evidence type="ECO:0000313" key="3">
    <source>
        <dbReference type="Proteomes" id="UP000272942"/>
    </source>
</evidence>
<dbReference type="OrthoDB" id="6242485at2759"/>